<dbReference type="AlphaFoldDB" id="A6JXI6"/>
<evidence type="ECO:0000313" key="2">
    <source>
        <dbReference type="Proteomes" id="UP000234681"/>
    </source>
</evidence>
<organism evidence="1 2">
    <name type="scientific">Rattus norvegicus</name>
    <name type="common">Rat</name>
    <dbReference type="NCBI Taxonomy" id="10116"/>
    <lineage>
        <taxon>Eukaryota</taxon>
        <taxon>Metazoa</taxon>
        <taxon>Chordata</taxon>
        <taxon>Craniata</taxon>
        <taxon>Vertebrata</taxon>
        <taxon>Euteleostomi</taxon>
        <taxon>Mammalia</taxon>
        <taxon>Eutheria</taxon>
        <taxon>Euarchontoglires</taxon>
        <taxon>Glires</taxon>
        <taxon>Rodentia</taxon>
        <taxon>Myomorpha</taxon>
        <taxon>Muroidea</taxon>
        <taxon>Muridae</taxon>
        <taxon>Murinae</taxon>
        <taxon>Rattus</taxon>
    </lineage>
</organism>
<dbReference type="EMBL" id="CH474005">
    <property type="protein sequence ID" value="EDL96422.1"/>
    <property type="molecule type" value="Genomic_DNA"/>
</dbReference>
<evidence type="ECO:0000313" key="1">
    <source>
        <dbReference type="EMBL" id="EDL96423.1"/>
    </source>
</evidence>
<reference evidence="1 2" key="2">
    <citation type="submission" date="2005-09" db="EMBL/GenBank/DDBJ databases">
        <authorList>
            <person name="Mural R.J."/>
            <person name="Li P.W."/>
            <person name="Adams M.D."/>
            <person name="Amanatides P.G."/>
            <person name="Baden-Tillson H."/>
            <person name="Barnstead M."/>
            <person name="Chin S.H."/>
            <person name="Dew I."/>
            <person name="Evans C.A."/>
            <person name="Ferriera S."/>
            <person name="Flanigan M."/>
            <person name="Fosler C."/>
            <person name="Glodek A."/>
            <person name="Gu Z."/>
            <person name="Holt R.A."/>
            <person name="Jennings D."/>
            <person name="Kraft C.L."/>
            <person name="Lu F."/>
            <person name="Nguyen T."/>
            <person name="Nusskern D.R."/>
            <person name="Pfannkoch C.M."/>
            <person name="Sitter C."/>
            <person name="Sutton G.G."/>
            <person name="Venter J.C."/>
            <person name="Wang Z."/>
            <person name="Woodage T."/>
            <person name="Zheng X.H."/>
            <person name="Zhong F."/>
        </authorList>
    </citation>
    <scope>NUCLEOTIDE SEQUENCE [LARGE SCALE GENOMIC DNA]</scope>
    <source>
        <strain evidence="1">BN</strain>
        <strain evidence="2">BN, Sprague-Dawley</strain>
    </source>
</reference>
<protein>
    <submittedName>
        <fullName evidence="1">RCG32218, isoform CRA_a</fullName>
    </submittedName>
</protein>
<accession>A6JXI6</accession>
<reference evidence="1" key="1">
    <citation type="journal article" date="2005" name="Genome Res.">
        <title>Gene and alternative splicing annotation with AIR.</title>
        <authorList>
            <person name="Florea L."/>
            <person name="Di Francesco V."/>
            <person name="Miller J."/>
            <person name="Turner R."/>
            <person name="Yao A."/>
            <person name="Harris M."/>
            <person name="Walenz B."/>
            <person name="Mobarry C."/>
            <person name="Merkulov G.V."/>
            <person name="Charlab R."/>
            <person name="Dew I."/>
            <person name="Deng Z."/>
            <person name="Istrail S."/>
            <person name="Li P."/>
            <person name="Sutton G."/>
        </authorList>
    </citation>
    <scope>NUCLEOTIDE SEQUENCE</scope>
    <source>
        <strain evidence="1">BN</strain>
    </source>
</reference>
<name>A6JXI6_RAT</name>
<proteinExistence type="predicted"/>
<dbReference type="EMBL" id="CH474005">
    <property type="protein sequence ID" value="EDL96423.1"/>
    <property type="molecule type" value="Genomic_DNA"/>
</dbReference>
<sequence>MNGELRGERVGLRNPRMPVLVYSCFQVPLGTQNSSLVLLPPPQGWAWFKGMQDAKKSQLWLGRSGLVYTATEIETFGLLSVEIKI</sequence>
<gene>
    <name evidence="1" type="ORF">rCG_32218</name>
</gene>
<dbReference type="Proteomes" id="UP000234681">
    <property type="component" value="Chromosome 3"/>
</dbReference>